<gene>
    <name evidence="1" type="ORF">B1A_21831</name>
</gene>
<proteinExistence type="predicted"/>
<accession>T0Y3Z5</accession>
<dbReference type="AlphaFoldDB" id="T0Y3Z5"/>
<comment type="caution">
    <text evidence="1">The sequence shown here is derived from an EMBL/GenBank/DDBJ whole genome shotgun (WGS) entry which is preliminary data.</text>
</comment>
<protein>
    <submittedName>
        <fullName evidence="1">Uncharacterized protein</fullName>
    </submittedName>
</protein>
<sequence length="221" mass="23629">MGQVVKTLSNVIIDQTTFPIPISLTGLVSSVSFQFINTTASNVYISANGITQTESGYVSFYASNRTTYDYEASIFDPNIGSNVNYSGSFTTNAPNKIIYLNATAPLAEIQINANAYAGSQVGQLSSSGPDMVLMTINGIPSDLGASYVGFIGQSLAVRIYTVLNQTLYSGNILLNLPVLSDTINIQTPSWNFQLKNAEQVYNTTSPLATEIINLTYIGSSG</sequence>
<organism evidence="1">
    <name type="scientific">mine drainage metagenome</name>
    <dbReference type="NCBI Taxonomy" id="410659"/>
    <lineage>
        <taxon>unclassified sequences</taxon>
        <taxon>metagenomes</taxon>
        <taxon>ecological metagenomes</taxon>
    </lineage>
</organism>
<dbReference type="EMBL" id="AUZX01016134">
    <property type="protein sequence ID" value="EQD26607.1"/>
    <property type="molecule type" value="Genomic_DNA"/>
</dbReference>
<evidence type="ECO:0000313" key="1">
    <source>
        <dbReference type="EMBL" id="EQD26607.1"/>
    </source>
</evidence>
<name>T0Y3Z5_9ZZZZ</name>
<reference evidence="1" key="2">
    <citation type="journal article" date="2014" name="ISME J.">
        <title>Microbial stratification in low pH oxic and suboxic macroscopic growths along an acid mine drainage.</title>
        <authorList>
            <person name="Mendez-Garcia C."/>
            <person name="Mesa V."/>
            <person name="Sprenger R.R."/>
            <person name="Richter M."/>
            <person name="Diez M.S."/>
            <person name="Solano J."/>
            <person name="Bargiela R."/>
            <person name="Golyshina O.V."/>
            <person name="Manteca A."/>
            <person name="Ramos J.L."/>
            <person name="Gallego J.R."/>
            <person name="Llorente I."/>
            <person name="Martins Dos Santos V.A."/>
            <person name="Jensen O.N."/>
            <person name="Pelaez A.I."/>
            <person name="Sanchez J."/>
            <person name="Ferrer M."/>
        </authorList>
    </citation>
    <scope>NUCLEOTIDE SEQUENCE</scope>
</reference>
<reference evidence="1" key="1">
    <citation type="submission" date="2013-08" db="EMBL/GenBank/DDBJ databases">
        <authorList>
            <person name="Mendez C."/>
            <person name="Richter M."/>
            <person name="Ferrer M."/>
            <person name="Sanchez J."/>
        </authorList>
    </citation>
    <scope>NUCLEOTIDE SEQUENCE</scope>
</reference>